<name>A0A9D4L1W2_DREPO</name>
<dbReference type="EMBL" id="JAIWYP010000003">
    <property type="protein sequence ID" value="KAH3849207.1"/>
    <property type="molecule type" value="Genomic_DNA"/>
</dbReference>
<feature type="non-terminal residue" evidence="2">
    <location>
        <position position="253"/>
    </location>
</feature>
<protein>
    <recommendedName>
        <fullName evidence="4">PARP-1 binding protein</fullName>
    </recommendedName>
</protein>
<keyword evidence="3" id="KW-1185">Reference proteome</keyword>
<dbReference type="AlphaFoldDB" id="A0A9D4L1W2"/>
<feature type="compositionally biased region" description="Basic and acidic residues" evidence="1">
    <location>
        <begin position="221"/>
        <end position="231"/>
    </location>
</feature>
<feature type="compositionally biased region" description="Polar residues" evidence="1">
    <location>
        <begin position="195"/>
        <end position="205"/>
    </location>
</feature>
<comment type="caution">
    <text evidence="2">The sequence shown here is derived from an EMBL/GenBank/DDBJ whole genome shotgun (WGS) entry which is preliminary data.</text>
</comment>
<evidence type="ECO:0008006" key="4">
    <source>
        <dbReference type="Google" id="ProtNLM"/>
    </source>
</evidence>
<evidence type="ECO:0000313" key="3">
    <source>
        <dbReference type="Proteomes" id="UP000828390"/>
    </source>
</evidence>
<dbReference type="Proteomes" id="UP000828390">
    <property type="component" value="Unassembled WGS sequence"/>
</dbReference>
<gene>
    <name evidence="2" type="ORF">DPMN_091603</name>
</gene>
<feature type="region of interest" description="Disordered" evidence="1">
    <location>
        <begin position="152"/>
        <end position="240"/>
    </location>
</feature>
<accession>A0A9D4L1W2</accession>
<reference evidence="2" key="1">
    <citation type="journal article" date="2019" name="bioRxiv">
        <title>The Genome of the Zebra Mussel, Dreissena polymorpha: A Resource for Invasive Species Research.</title>
        <authorList>
            <person name="McCartney M.A."/>
            <person name="Auch B."/>
            <person name="Kono T."/>
            <person name="Mallez S."/>
            <person name="Zhang Y."/>
            <person name="Obille A."/>
            <person name="Becker A."/>
            <person name="Abrahante J.E."/>
            <person name="Garbe J."/>
            <person name="Badalamenti J.P."/>
            <person name="Herman A."/>
            <person name="Mangelson H."/>
            <person name="Liachko I."/>
            <person name="Sullivan S."/>
            <person name="Sone E.D."/>
            <person name="Koren S."/>
            <person name="Silverstein K.A.T."/>
            <person name="Beckman K.B."/>
            <person name="Gohl D.M."/>
        </authorList>
    </citation>
    <scope>NUCLEOTIDE SEQUENCE</scope>
    <source>
        <strain evidence="2">Duluth1</strain>
        <tissue evidence="2">Whole animal</tissue>
    </source>
</reference>
<evidence type="ECO:0000313" key="2">
    <source>
        <dbReference type="EMBL" id="KAH3849207.1"/>
    </source>
</evidence>
<proteinExistence type="predicted"/>
<organism evidence="2 3">
    <name type="scientific">Dreissena polymorpha</name>
    <name type="common">Zebra mussel</name>
    <name type="synonym">Mytilus polymorpha</name>
    <dbReference type="NCBI Taxonomy" id="45954"/>
    <lineage>
        <taxon>Eukaryota</taxon>
        <taxon>Metazoa</taxon>
        <taxon>Spiralia</taxon>
        <taxon>Lophotrochozoa</taxon>
        <taxon>Mollusca</taxon>
        <taxon>Bivalvia</taxon>
        <taxon>Autobranchia</taxon>
        <taxon>Heteroconchia</taxon>
        <taxon>Euheterodonta</taxon>
        <taxon>Imparidentia</taxon>
        <taxon>Neoheterodontei</taxon>
        <taxon>Myida</taxon>
        <taxon>Dreissenoidea</taxon>
        <taxon>Dreissenidae</taxon>
        <taxon>Dreissena</taxon>
    </lineage>
</organism>
<evidence type="ECO:0000256" key="1">
    <source>
        <dbReference type="SAM" id="MobiDB-lite"/>
    </source>
</evidence>
<reference evidence="2" key="2">
    <citation type="submission" date="2020-11" db="EMBL/GenBank/DDBJ databases">
        <authorList>
            <person name="McCartney M.A."/>
            <person name="Auch B."/>
            <person name="Kono T."/>
            <person name="Mallez S."/>
            <person name="Becker A."/>
            <person name="Gohl D.M."/>
            <person name="Silverstein K.A.T."/>
            <person name="Koren S."/>
            <person name="Bechman K.B."/>
            <person name="Herman A."/>
            <person name="Abrahante J.E."/>
            <person name="Garbe J."/>
        </authorList>
    </citation>
    <scope>NUCLEOTIDE SEQUENCE</scope>
    <source>
        <strain evidence="2">Duluth1</strain>
        <tissue evidence="2">Whole animal</tissue>
    </source>
</reference>
<sequence length="253" mass="28342">TASNGGSLTSRRARKALRRLLDKLATVNEDMCTLDHLTDIYSSQRTPLRFPSVMSQFRSPMEDLSETSPSSRFNQSLSQRVLNRSIKKQTPVYAKRYKSNCDWAEPLHSVDLVKNDDVFSPSAVFVLPSKTIMHAGTKFSSGEAAKALEEMLQKEESADKPSSVKRLSDVTNSDMPFTDTDSDHAKPVKQKKAGSKNQSEAVQENQTKKRALACDNQSGQPEKKKKGDQSKSCRRKLLPQVKGQQQLTNFFRV</sequence>